<keyword evidence="1" id="KW-0472">Membrane</keyword>
<feature type="transmembrane region" description="Helical" evidence="1">
    <location>
        <begin position="50"/>
        <end position="70"/>
    </location>
</feature>
<gene>
    <name evidence="2" type="ORF">GOODEAATRI_011454</name>
</gene>
<proteinExistence type="predicted"/>
<keyword evidence="1" id="KW-0812">Transmembrane</keyword>
<accession>A0ABV0PMZ2</accession>
<dbReference type="Proteomes" id="UP001476798">
    <property type="component" value="Unassembled WGS sequence"/>
</dbReference>
<evidence type="ECO:0000256" key="1">
    <source>
        <dbReference type="SAM" id="Phobius"/>
    </source>
</evidence>
<keyword evidence="3" id="KW-1185">Reference proteome</keyword>
<comment type="caution">
    <text evidence="2">The sequence shown here is derived from an EMBL/GenBank/DDBJ whole genome shotgun (WGS) entry which is preliminary data.</text>
</comment>
<keyword evidence="1" id="KW-1133">Transmembrane helix</keyword>
<organism evidence="2 3">
    <name type="scientific">Goodea atripinnis</name>
    <dbReference type="NCBI Taxonomy" id="208336"/>
    <lineage>
        <taxon>Eukaryota</taxon>
        <taxon>Metazoa</taxon>
        <taxon>Chordata</taxon>
        <taxon>Craniata</taxon>
        <taxon>Vertebrata</taxon>
        <taxon>Euteleostomi</taxon>
        <taxon>Actinopterygii</taxon>
        <taxon>Neopterygii</taxon>
        <taxon>Teleostei</taxon>
        <taxon>Neoteleostei</taxon>
        <taxon>Acanthomorphata</taxon>
        <taxon>Ovalentaria</taxon>
        <taxon>Atherinomorphae</taxon>
        <taxon>Cyprinodontiformes</taxon>
        <taxon>Goodeidae</taxon>
        <taxon>Goodea</taxon>
    </lineage>
</organism>
<protein>
    <recommendedName>
        <fullName evidence="4">Secreted protein</fullName>
    </recommendedName>
</protein>
<evidence type="ECO:0000313" key="2">
    <source>
        <dbReference type="EMBL" id="MEQ2184763.1"/>
    </source>
</evidence>
<dbReference type="EMBL" id="JAHRIO010080666">
    <property type="protein sequence ID" value="MEQ2184763.1"/>
    <property type="molecule type" value="Genomic_DNA"/>
</dbReference>
<evidence type="ECO:0008006" key="4">
    <source>
        <dbReference type="Google" id="ProtNLM"/>
    </source>
</evidence>
<evidence type="ECO:0000313" key="3">
    <source>
        <dbReference type="Proteomes" id="UP001476798"/>
    </source>
</evidence>
<reference evidence="2 3" key="1">
    <citation type="submission" date="2021-06" db="EMBL/GenBank/DDBJ databases">
        <authorList>
            <person name="Palmer J.M."/>
        </authorList>
    </citation>
    <scope>NUCLEOTIDE SEQUENCE [LARGE SCALE GENOMIC DNA]</scope>
    <source>
        <strain evidence="2 3">GA_2019</strain>
        <tissue evidence="2">Muscle</tissue>
    </source>
</reference>
<sequence>MNHDQSRKSDPLLERFALWLALPLQFRVPKPCRAEPCRAVKTQSISRSCAVSFSILMLMASFRATIASFLRCMRETPSHGHFHGHTSRGASRGGKINAKFFFFFFFFF</sequence>
<name>A0ABV0PMZ2_9TELE</name>